<proteinExistence type="inferred from homology"/>
<dbReference type="PANTHER" id="PTHR30629:SF2">
    <property type="entry name" value="PROPHAGE INTEGRASE INTS-RELATED"/>
    <property type="match status" value="1"/>
</dbReference>
<protein>
    <recommendedName>
        <fullName evidence="5">Phage integrase family protein</fullName>
    </recommendedName>
</protein>
<keyword evidence="4" id="KW-1185">Reference proteome</keyword>
<dbReference type="InterPro" id="IPR011010">
    <property type="entry name" value="DNA_brk_join_enz"/>
</dbReference>
<keyword evidence="2" id="KW-0229">DNA integration</keyword>
<comment type="similarity">
    <text evidence="1">Belongs to the 'phage' integrase family.</text>
</comment>
<name>A0ABW8IY90_9GAMM</name>
<comment type="caution">
    <text evidence="3">The sequence shown here is derived from an EMBL/GenBank/DDBJ whole genome shotgun (WGS) entry which is preliminary data.</text>
</comment>
<organism evidence="3 4">
    <name type="scientific">Dyella lipolytica</name>
    <dbReference type="NCBI Taxonomy" id="1867835"/>
    <lineage>
        <taxon>Bacteria</taxon>
        <taxon>Pseudomonadati</taxon>
        <taxon>Pseudomonadota</taxon>
        <taxon>Gammaproteobacteria</taxon>
        <taxon>Lysobacterales</taxon>
        <taxon>Rhodanobacteraceae</taxon>
        <taxon>Dyella</taxon>
    </lineage>
</organism>
<dbReference type="PANTHER" id="PTHR30629">
    <property type="entry name" value="PROPHAGE INTEGRASE"/>
    <property type="match status" value="1"/>
</dbReference>
<dbReference type="RefSeq" id="WP_284396043.1">
    <property type="nucleotide sequence ID" value="NZ_BSNQ01000003.1"/>
</dbReference>
<evidence type="ECO:0008006" key="5">
    <source>
        <dbReference type="Google" id="ProtNLM"/>
    </source>
</evidence>
<evidence type="ECO:0000313" key="4">
    <source>
        <dbReference type="Proteomes" id="UP001620405"/>
    </source>
</evidence>
<sequence length="78" mass="8769">MTGHGFRAMAFSRLNKMGWDGRAIERQLAHAEPNEVKGAYNYAAKYLDDRKRMKQAWADYIDALHAGAKVIGIKTNTA</sequence>
<evidence type="ECO:0000256" key="1">
    <source>
        <dbReference type="ARBA" id="ARBA00008857"/>
    </source>
</evidence>
<gene>
    <name evidence="3" type="ORF">ISP13_15730</name>
</gene>
<dbReference type="InterPro" id="IPR050808">
    <property type="entry name" value="Phage_Integrase"/>
</dbReference>
<reference evidence="3 4" key="1">
    <citation type="submission" date="2020-10" db="EMBL/GenBank/DDBJ databases">
        <title>Phylogeny of dyella-like bacteria.</title>
        <authorList>
            <person name="Fu J."/>
        </authorList>
    </citation>
    <scope>NUCLEOTIDE SEQUENCE [LARGE SCALE GENOMIC DNA]</scope>
    <source>
        <strain evidence="3 4">DHOB07</strain>
    </source>
</reference>
<dbReference type="Proteomes" id="UP001620405">
    <property type="component" value="Unassembled WGS sequence"/>
</dbReference>
<evidence type="ECO:0000313" key="3">
    <source>
        <dbReference type="EMBL" id="MFK2874993.1"/>
    </source>
</evidence>
<evidence type="ECO:0000256" key="2">
    <source>
        <dbReference type="ARBA" id="ARBA00022908"/>
    </source>
</evidence>
<dbReference type="EMBL" id="JADIKG010000013">
    <property type="protein sequence ID" value="MFK2874993.1"/>
    <property type="molecule type" value="Genomic_DNA"/>
</dbReference>
<dbReference type="SUPFAM" id="SSF56349">
    <property type="entry name" value="DNA breaking-rejoining enzymes"/>
    <property type="match status" value="1"/>
</dbReference>
<accession>A0ABW8IY90</accession>